<dbReference type="GO" id="GO:0005524">
    <property type="term" value="F:ATP binding"/>
    <property type="evidence" value="ECO:0007669"/>
    <property type="project" value="UniProtKB-KW"/>
</dbReference>
<keyword evidence="6 8" id="KW-0520">NAD</keyword>
<comment type="cofactor">
    <cofactor evidence="8">
        <name>a divalent metal cation</name>
        <dbReference type="ChEBI" id="CHEBI:60240"/>
    </cofactor>
</comment>
<evidence type="ECO:0000256" key="2">
    <source>
        <dbReference type="ARBA" id="ARBA00022741"/>
    </source>
</evidence>
<dbReference type="GO" id="GO:0046872">
    <property type="term" value="F:metal ion binding"/>
    <property type="evidence" value="ECO:0007669"/>
    <property type="project" value="UniProtKB-UniRule"/>
</dbReference>
<comment type="similarity">
    <text evidence="8">Belongs to the NAD kinase family.</text>
</comment>
<dbReference type="PANTHER" id="PTHR20275">
    <property type="entry name" value="NAD KINASE"/>
    <property type="match status" value="1"/>
</dbReference>
<evidence type="ECO:0000256" key="1">
    <source>
        <dbReference type="ARBA" id="ARBA00022679"/>
    </source>
</evidence>
<feature type="binding site" evidence="8">
    <location>
        <begin position="45"/>
        <end position="46"/>
    </location>
    <ligand>
        <name>NAD(+)</name>
        <dbReference type="ChEBI" id="CHEBI:57540"/>
    </ligand>
</feature>
<comment type="subcellular location">
    <subcellularLocation>
        <location evidence="8">Cytoplasm</location>
    </subcellularLocation>
</comment>
<dbReference type="GO" id="GO:0019674">
    <property type="term" value="P:NAD+ metabolic process"/>
    <property type="evidence" value="ECO:0007669"/>
    <property type="project" value="InterPro"/>
</dbReference>
<dbReference type="Gene3D" id="3.40.50.10330">
    <property type="entry name" value="Probable inorganic polyphosphate/atp-NAD kinase, domain 1"/>
    <property type="match status" value="1"/>
</dbReference>
<organism evidence="9 10">
    <name type="scientific">Periweissella fabalis</name>
    <dbReference type="NCBI Taxonomy" id="1070421"/>
    <lineage>
        <taxon>Bacteria</taxon>
        <taxon>Bacillati</taxon>
        <taxon>Bacillota</taxon>
        <taxon>Bacilli</taxon>
        <taxon>Lactobacillales</taxon>
        <taxon>Lactobacillaceae</taxon>
        <taxon>Periweissella</taxon>
    </lineage>
</organism>
<keyword evidence="8" id="KW-0963">Cytoplasm</keyword>
<keyword evidence="5 8" id="KW-0521">NADP</keyword>
<dbReference type="EC" id="2.7.1.23" evidence="8"/>
<feature type="binding site" evidence="8">
    <location>
        <position position="147"/>
    </location>
    <ligand>
        <name>NAD(+)</name>
        <dbReference type="ChEBI" id="CHEBI:57540"/>
    </ligand>
</feature>
<feature type="binding site" evidence="8">
    <location>
        <begin position="121"/>
        <end position="122"/>
    </location>
    <ligand>
        <name>NAD(+)</name>
        <dbReference type="ChEBI" id="CHEBI:57540"/>
    </ligand>
</feature>
<feature type="binding site" evidence="8">
    <location>
        <position position="149"/>
    </location>
    <ligand>
        <name>NAD(+)</name>
        <dbReference type="ChEBI" id="CHEBI:57540"/>
    </ligand>
</feature>
<dbReference type="GO" id="GO:0051287">
    <property type="term" value="F:NAD binding"/>
    <property type="evidence" value="ECO:0007669"/>
    <property type="project" value="UniProtKB-ARBA"/>
</dbReference>
<comment type="catalytic activity">
    <reaction evidence="7 8">
        <text>NAD(+) + ATP = ADP + NADP(+) + H(+)</text>
        <dbReference type="Rhea" id="RHEA:18629"/>
        <dbReference type="ChEBI" id="CHEBI:15378"/>
        <dbReference type="ChEBI" id="CHEBI:30616"/>
        <dbReference type="ChEBI" id="CHEBI:57540"/>
        <dbReference type="ChEBI" id="CHEBI:58349"/>
        <dbReference type="ChEBI" id="CHEBI:456216"/>
        <dbReference type="EC" id="2.7.1.23"/>
    </reaction>
</comment>
<dbReference type="GO" id="GO:0005737">
    <property type="term" value="C:cytoplasm"/>
    <property type="evidence" value="ECO:0007669"/>
    <property type="project" value="UniProtKB-SubCell"/>
</dbReference>
<keyword evidence="4 8" id="KW-0067">ATP-binding</keyword>
<dbReference type="AlphaFoldDB" id="A0A7X6N3Z0"/>
<evidence type="ECO:0000256" key="6">
    <source>
        <dbReference type="ARBA" id="ARBA00023027"/>
    </source>
</evidence>
<dbReference type="InterPro" id="IPR002504">
    <property type="entry name" value="NADK"/>
</dbReference>
<dbReference type="Pfam" id="PF20143">
    <property type="entry name" value="NAD_kinase_C"/>
    <property type="match status" value="1"/>
</dbReference>
<reference evidence="9 10" key="1">
    <citation type="submission" date="2020-04" db="EMBL/GenBank/DDBJ databases">
        <title>MicrobeNet Type strains.</title>
        <authorList>
            <person name="Nicholson A.C."/>
        </authorList>
    </citation>
    <scope>NUCLEOTIDE SEQUENCE [LARGE SCALE GENOMIC DNA]</scope>
    <source>
        <strain evidence="9 10">CCUG 61472</strain>
    </source>
</reference>
<keyword evidence="3 8" id="KW-0418">Kinase</keyword>
<sequence length="266" mass="29811">MRVGLYTNNSIRSQRVVKNLTSLLAAKNLPIDNEYPEVLISVGGDGTLLGAFQKYQDQLDTIRFVGLHTGHLGFYTDWREYEIEDLVESLVNDKQQCVKYPILETTVTYLDGTKDVKLALNESMIKRVSGTVVADVYLGDEWFERFRGDGMAISTPTGSTAYNKAIGGAVLHPSLAALQLAELASINNQVYRTLGSPLVTASDEIIKIVPRDSDGLILTYDQDLINSQAVKEVGYRIANQRIAFAEYRHMQFWRRVNDSFIGHLKE</sequence>
<evidence type="ECO:0000256" key="5">
    <source>
        <dbReference type="ARBA" id="ARBA00022857"/>
    </source>
</evidence>
<name>A0A7X6N3Z0_9LACO</name>
<keyword evidence="2 8" id="KW-0547">Nucleotide-binding</keyword>
<evidence type="ECO:0000313" key="10">
    <source>
        <dbReference type="Proteomes" id="UP000549765"/>
    </source>
</evidence>
<accession>A0A7X6N3Z0</accession>
<dbReference type="InterPro" id="IPR017437">
    <property type="entry name" value="ATP-NAD_kinase_PpnK-typ_C"/>
</dbReference>
<dbReference type="RefSeq" id="WP_168722008.1">
    <property type="nucleotide sequence ID" value="NZ_JAAXPN010000004.1"/>
</dbReference>
<dbReference type="PANTHER" id="PTHR20275:SF0">
    <property type="entry name" value="NAD KINASE"/>
    <property type="match status" value="1"/>
</dbReference>
<evidence type="ECO:0000256" key="7">
    <source>
        <dbReference type="ARBA" id="ARBA00047925"/>
    </source>
</evidence>
<dbReference type="Proteomes" id="UP000549765">
    <property type="component" value="Unassembled WGS sequence"/>
</dbReference>
<evidence type="ECO:0000256" key="8">
    <source>
        <dbReference type="HAMAP-Rule" id="MF_00361"/>
    </source>
</evidence>
<dbReference type="GO" id="GO:0003951">
    <property type="term" value="F:NAD+ kinase activity"/>
    <property type="evidence" value="ECO:0007669"/>
    <property type="project" value="UniProtKB-UniRule"/>
</dbReference>
<dbReference type="GO" id="GO:0006741">
    <property type="term" value="P:NADP+ biosynthetic process"/>
    <property type="evidence" value="ECO:0007669"/>
    <property type="project" value="UniProtKB-UniRule"/>
</dbReference>
<evidence type="ECO:0000313" key="9">
    <source>
        <dbReference type="EMBL" id="NKZ24209.1"/>
    </source>
</evidence>
<dbReference type="Pfam" id="PF01513">
    <property type="entry name" value="NAD_kinase"/>
    <property type="match status" value="1"/>
</dbReference>
<comment type="caution">
    <text evidence="8">Lacks conserved residue(s) required for the propagation of feature annotation.</text>
</comment>
<keyword evidence="10" id="KW-1185">Reference proteome</keyword>
<dbReference type="InterPro" id="IPR017438">
    <property type="entry name" value="ATP-NAD_kinase_N"/>
</dbReference>
<gene>
    <name evidence="8" type="primary">nadK</name>
    <name evidence="9" type="ORF">HF964_05220</name>
</gene>
<protein>
    <recommendedName>
        <fullName evidence="8">NAD kinase</fullName>
        <ecNumber evidence="8">2.7.1.23</ecNumber>
    </recommendedName>
    <alternativeName>
        <fullName evidence="8">ATP-dependent NAD kinase</fullName>
    </alternativeName>
</protein>
<dbReference type="EMBL" id="JAAXPN010000004">
    <property type="protein sequence ID" value="NKZ24209.1"/>
    <property type="molecule type" value="Genomic_DNA"/>
</dbReference>
<comment type="caution">
    <text evidence="9">The sequence shown here is derived from an EMBL/GenBank/DDBJ whole genome shotgun (WGS) entry which is preliminary data.</text>
</comment>
<dbReference type="InterPro" id="IPR016064">
    <property type="entry name" value="NAD/diacylglycerol_kinase_sf"/>
</dbReference>
<comment type="function">
    <text evidence="8">Involved in the regulation of the intracellular balance of NAD and NADP, and is a key enzyme in the biosynthesis of NADP. Catalyzes specifically the phosphorylation on 2'-hydroxyl of the adenosine moiety of NAD to yield NADP.</text>
</comment>
<dbReference type="NCBIfam" id="NF003424">
    <property type="entry name" value="PRK04885.1"/>
    <property type="match status" value="1"/>
</dbReference>
<dbReference type="Gene3D" id="2.60.200.30">
    <property type="entry name" value="Probable inorganic polyphosphate/atp-NAD kinase, domain 2"/>
    <property type="match status" value="1"/>
</dbReference>
<evidence type="ECO:0000256" key="4">
    <source>
        <dbReference type="ARBA" id="ARBA00022840"/>
    </source>
</evidence>
<dbReference type="SUPFAM" id="SSF111331">
    <property type="entry name" value="NAD kinase/diacylglycerol kinase-like"/>
    <property type="match status" value="1"/>
</dbReference>
<keyword evidence="1 8" id="KW-0808">Transferase</keyword>
<evidence type="ECO:0000256" key="3">
    <source>
        <dbReference type="ARBA" id="ARBA00022777"/>
    </source>
</evidence>
<feature type="binding site" evidence="8">
    <location>
        <position position="184"/>
    </location>
    <ligand>
        <name>NAD(+)</name>
        <dbReference type="ChEBI" id="CHEBI:57540"/>
    </ligand>
</feature>
<proteinExistence type="inferred from homology"/>
<dbReference type="HAMAP" id="MF_00361">
    <property type="entry name" value="NAD_kinase"/>
    <property type="match status" value="1"/>
</dbReference>
<feature type="active site" description="Proton acceptor" evidence="8">
    <location>
        <position position="45"/>
    </location>
</feature>